<protein>
    <submittedName>
        <fullName evidence="1">Uncharacterized protein</fullName>
    </submittedName>
</protein>
<name>A0A0L8GEE5_OCTBM</name>
<organism evidence="1">
    <name type="scientific">Octopus bimaculoides</name>
    <name type="common">California two-spotted octopus</name>
    <dbReference type="NCBI Taxonomy" id="37653"/>
    <lineage>
        <taxon>Eukaryota</taxon>
        <taxon>Metazoa</taxon>
        <taxon>Spiralia</taxon>
        <taxon>Lophotrochozoa</taxon>
        <taxon>Mollusca</taxon>
        <taxon>Cephalopoda</taxon>
        <taxon>Coleoidea</taxon>
        <taxon>Octopodiformes</taxon>
        <taxon>Octopoda</taxon>
        <taxon>Incirrata</taxon>
        <taxon>Octopodidae</taxon>
        <taxon>Octopus</taxon>
    </lineage>
</organism>
<sequence>MLYEKLHIEDKNYIHKLHRPTIVTNCKLISAMFSYTGLNNLYVNNKIMIVKHHIVLSSNVL</sequence>
<proteinExistence type="predicted"/>
<evidence type="ECO:0000313" key="1">
    <source>
        <dbReference type="EMBL" id="KOF75391.1"/>
    </source>
</evidence>
<dbReference type="EMBL" id="KQ422187">
    <property type="protein sequence ID" value="KOF75391.1"/>
    <property type="molecule type" value="Genomic_DNA"/>
</dbReference>
<gene>
    <name evidence="1" type="ORF">OCBIM_22034824mg</name>
</gene>
<dbReference type="AlphaFoldDB" id="A0A0L8GEE5"/>
<reference evidence="1" key="1">
    <citation type="submission" date="2015-07" db="EMBL/GenBank/DDBJ databases">
        <title>MeaNS - Measles Nucleotide Surveillance Program.</title>
        <authorList>
            <person name="Tran T."/>
            <person name="Druce J."/>
        </authorList>
    </citation>
    <scope>NUCLEOTIDE SEQUENCE</scope>
    <source>
        <strain evidence="1">UCB-OBI-ISO-001</strain>
        <tissue evidence="1">Gonad</tissue>
    </source>
</reference>
<accession>A0A0L8GEE5</accession>